<dbReference type="Pfam" id="PF08209">
    <property type="entry name" value="Sgf11"/>
    <property type="match status" value="1"/>
</dbReference>
<evidence type="ECO:0000256" key="2">
    <source>
        <dbReference type="ARBA" id="ARBA00022723"/>
    </source>
</evidence>
<name>C1FHG8_MICCC</name>
<evidence type="ECO:0000256" key="9">
    <source>
        <dbReference type="ARBA" id="ARBA00023242"/>
    </source>
</evidence>
<gene>
    <name evidence="12" type="ORF">MICPUN_102796</name>
</gene>
<dbReference type="InterPro" id="IPR013246">
    <property type="entry name" value="SAGA_su_Sgf11"/>
</dbReference>
<dbReference type="AlphaFoldDB" id="C1FHG8"/>
<dbReference type="InParanoid" id="C1FHG8"/>
<evidence type="ECO:0000313" key="13">
    <source>
        <dbReference type="Proteomes" id="UP000002009"/>
    </source>
</evidence>
<evidence type="ECO:0000256" key="5">
    <source>
        <dbReference type="ARBA" id="ARBA00022853"/>
    </source>
</evidence>
<dbReference type="GeneID" id="8246838"/>
<dbReference type="OrthoDB" id="21557at2759"/>
<evidence type="ECO:0000256" key="6">
    <source>
        <dbReference type="ARBA" id="ARBA00023015"/>
    </source>
</evidence>
<feature type="compositionally biased region" description="Gly residues" evidence="11">
    <location>
        <begin position="543"/>
        <end position="554"/>
    </location>
</feature>
<dbReference type="RefSeq" id="XP_002508840.1">
    <property type="nucleotide sequence ID" value="XM_002508794.1"/>
</dbReference>
<dbReference type="GO" id="GO:0005634">
    <property type="term" value="C:nucleus"/>
    <property type="evidence" value="ECO:0007669"/>
    <property type="project" value="UniProtKB-SubCell"/>
</dbReference>
<evidence type="ECO:0000256" key="8">
    <source>
        <dbReference type="ARBA" id="ARBA00023163"/>
    </source>
</evidence>
<evidence type="ECO:0000256" key="1">
    <source>
        <dbReference type="ARBA" id="ARBA00004123"/>
    </source>
</evidence>
<sequence length="562" mass="56778">MEQADAMDPIEPEGGLEDPFAQPPQSSNPVQPLQSPRTPGVAVQPATMEDPALQAEYAKLTAQLQALWRLKQGAENPNSVVGATIITYRQLLDGLIRDVAVETHRSLSLGLDTLDSVQDRVPGAAEAAAAQTPTKAQMAALGSMGPAEITVETPSGKVGKGTKDIYGRTGGASKEATTCPLCLQQMAASRFASHLERCLGKGRTARGPGGIPAGLQQRVRLAAAGRAAVGMAPAGARGPLVWATGAAPLGAKEQAVKKKKPKAKSLAELTATEDEDDDVPLSVMAAKAAKKKVVKGVKAAKEPGAKKAGKTKSLSDIFSSPPAKGAKGKKGKKGANAEEFPMGSPFPMGGIPFEDFGGDGFNFDDADAFDLNFEIPGGMEGASPLAAPLAPAPPVKKKRRSPGASKAGVGGRGGRGGAVGARGFGDGFDGALPGLATELGTGNGRGGRGGRGGRNGGRGIVTAAGLPGRGVGAKPKAPRAAKPPKEAAAPKRKKVAVKTTKAPTTAVAGLDAFDDVFGTGGALEMPGDAMVGMPDDDLELLFDGGGNRGGGGDQAFGNLFDD</sequence>
<evidence type="ECO:0000256" key="7">
    <source>
        <dbReference type="ARBA" id="ARBA00023159"/>
    </source>
</evidence>
<dbReference type="OMA" id="SKEATTC"/>
<feature type="compositionally biased region" description="Gly residues" evidence="11">
    <location>
        <begin position="441"/>
        <end position="459"/>
    </location>
</feature>
<feature type="region of interest" description="Disordered" evidence="11">
    <location>
        <begin position="251"/>
        <end position="274"/>
    </location>
</feature>
<evidence type="ECO:0000256" key="10">
    <source>
        <dbReference type="RuleBase" id="RU261113"/>
    </source>
</evidence>
<keyword evidence="8" id="KW-0804">Transcription</keyword>
<reference evidence="12 13" key="1">
    <citation type="journal article" date="2009" name="Science">
        <title>Green evolution and dynamic adaptations revealed by genomes of the marine picoeukaryotes Micromonas.</title>
        <authorList>
            <person name="Worden A.Z."/>
            <person name="Lee J.H."/>
            <person name="Mock T."/>
            <person name="Rouze P."/>
            <person name="Simmons M.P."/>
            <person name="Aerts A.L."/>
            <person name="Allen A.E."/>
            <person name="Cuvelier M.L."/>
            <person name="Derelle E."/>
            <person name="Everett M.V."/>
            <person name="Foulon E."/>
            <person name="Grimwood J."/>
            <person name="Gundlach H."/>
            <person name="Henrissat B."/>
            <person name="Napoli C."/>
            <person name="McDonald S.M."/>
            <person name="Parker M.S."/>
            <person name="Rombauts S."/>
            <person name="Salamov A."/>
            <person name="Von Dassow P."/>
            <person name="Badger J.H."/>
            <person name="Coutinho P.M."/>
            <person name="Demir E."/>
            <person name="Dubchak I."/>
            <person name="Gentemann C."/>
            <person name="Eikrem W."/>
            <person name="Gready J.E."/>
            <person name="John U."/>
            <person name="Lanier W."/>
            <person name="Lindquist E.A."/>
            <person name="Lucas S."/>
            <person name="Mayer K.F."/>
            <person name="Moreau H."/>
            <person name="Not F."/>
            <person name="Otillar R."/>
            <person name="Panaud O."/>
            <person name="Pangilinan J."/>
            <person name="Paulsen I."/>
            <person name="Piegu B."/>
            <person name="Poliakov A."/>
            <person name="Robbens S."/>
            <person name="Schmutz J."/>
            <person name="Toulza E."/>
            <person name="Wyss T."/>
            <person name="Zelensky A."/>
            <person name="Zhou K."/>
            <person name="Armbrust E.V."/>
            <person name="Bhattacharya D."/>
            <person name="Goodenough U.W."/>
            <person name="Van de Peer Y."/>
            <person name="Grigoriev I.V."/>
        </authorList>
    </citation>
    <scope>NUCLEOTIDE SEQUENCE [LARGE SCALE GENOMIC DNA]</scope>
    <source>
        <strain evidence="13">RCC299 / NOUM17</strain>
    </source>
</reference>
<feature type="compositionally biased region" description="Polar residues" evidence="11">
    <location>
        <begin position="23"/>
        <end position="37"/>
    </location>
</feature>
<keyword evidence="4" id="KW-0862">Zinc</keyword>
<dbReference type="Proteomes" id="UP000002009">
    <property type="component" value="Chromosome 10"/>
</dbReference>
<dbReference type="STRING" id="296587.C1FHG8"/>
<comment type="similarity">
    <text evidence="10">Belongs to the SGF11 family.</text>
</comment>
<dbReference type="KEGG" id="mis:MICPUN_102796"/>
<keyword evidence="5" id="KW-0156">Chromatin regulator</keyword>
<keyword evidence="3" id="KW-0863">Zinc-finger</keyword>
<dbReference type="EMBL" id="CP001576">
    <property type="protein sequence ID" value="ACO70098.1"/>
    <property type="molecule type" value="Genomic_DNA"/>
</dbReference>
<proteinExistence type="inferred from homology"/>
<feature type="region of interest" description="Disordered" evidence="11">
    <location>
        <begin position="1"/>
        <end position="44"/>
    </location>
</feature>
<accession>C1FHG8</accession>
<dbReference type="PANTHER" id="PTHR47674:SF3">
    <property type="entry name" value="SAGA-ASSOCIATED FACTOR 11"/>
    <property type="match status" value="1"/>
</dbReference>
<feature type="region of interest" description="Disordered" evidence="11">
    <location>
        <begin position="301"/>
        <end position="336"/>
    </location>
</feature>
<evidence type="ECO:0000313" key="12">
    <source>
        <dbReference type="EMBL" id="ACO70098.1"/>
    </source>
</evidence>
<organism evidence="12 13">
    <name type="scientific">Micromonas commoda (strain RCC299 / NOUM17 / CCMP2709)</name>
    <name type="common">Picoplanktonic green alga</name>
    <dbReference type="NCBI Taxonomy" id="296587"/>
    <lineage>
        <taxon>Eukaryota</taxon>
        <taxon>Viridiplantae</taxon>
        <taxon>Chlorophyta</taxon>
        <taxon>Mamiellophyceae</taxon>
        <taxon>Mamiellales</taxon>
        <taxon>Mamiellaceae</taxon>
        <taxon>Micromonas</taxon>
    </lineage>
</organism>
<comment type="subcellular location">
    <subcellularLocation>
        <location evidence="1 10">Nucleus</location>
    </subcellularLocation>
</comment>
<keyword evidence="2" id="KW-0479">Metal-binding</keyword>
<feature type="region of interest" description="Disordered" evidence="11">
    <location>
        <begin position="436"/>
        <end position="497"/>
    </location>
</feature>
<keyword evidence="6" id="KW-0805">Transcription regulation</keyword>
<keyword evidence="7 10" id="KW-0010">Activator</keyword>
<evidence type="ECO:0000256" key="11">
    <source>
        <dbReference type="SAM" id="MobiDB-lite"/>
    </source>
</evidence>
<protein>
    <recommendedName>
        <fullName evidence="10">SAGA-associated factor 11</fullName>
    </recommendedName>
</protein>
<dbReference type="GO" id="GO:0008270">
    <property type="term" value="F:zinc ion binding"/>
    <property type="evidence" value="ECO:0007669"/>
    <property type="project" value="UniProtKB-KW"/>
</dbReference>
<feature type="region of interest" description="Disordered" evidence="11">
    <location>
        <begin position="384"/>
        <end position="421"/>
    </location>
</feature>
<keyword evidence="13" id="KW-1185">Reference proteome</keyword>
<evidence type="ECO:0000256" key="4">
    <source>
        <dbReference type="ARBA" id="ARBA00022833"/>
    </source>
</evidence>
<dbReference type="GO" id="GO:0006325">
    <property type="term" value="P:chromatin organization"/>
    <property type="evidence" value="ECO:0007669"/>
    <property type="project" value="UniProtKB-KW"/>
</dbReference>
<feature type="compositionally biased region" description="Gly residues" evidence="11">
    <location>
        <begin position="408"/>
        <end position="421"/>
    </location>
</feature>
<evidence type="ECO:0000256" key="3">
    <source>
        <dbReference type="ARBA" id="ARBA00022771"/>
    </source>
</evidence>
<dbReference type="GO" id="GO:0070461">
    <property type="term" value="C:SAGA-type complex"/>
    <property type="evidence" value="ECO:0007669"/>
    <property type="project" value="UniProtKB-ARBA"/>
</dbReference>
<feature type="region of interest" description="Disordered" evidence="11">
    <location>
        <begin position="541"/>
        <end position="562"/>
    </location>
</feature>
<keyword evidence="9" id="KW-0539">Nucleus</keyword>
<dbReference type="PANTHER" id="PTHR47674">
    <property type="entry name" value="SAGA-ASSOCIATED FACTOR 11"/>
    <property type="match status" value="1"/>
</dbReference>
<dbReference type="eggNOG" id="KOG2612">
    <property type="taxonomic scope" value="Eukaryota"/>
</dbReference>